<evidence type="ECO:0000256" key="5">
    <source>
        <dbReference type="ARBA" id="ARBA00022989"/>
    </source>
</evidence>
<keyword evidence="6 7" id="KW-0472">Membrane</keyword>
<evidence type="ECO:0000256" key="2">
    <source>
        <dbReference type="ARBA" id="ARBA00006679"/>
    </source>
</evidence>
<gene>
    <name evidence="8" type="ORF">HBF32_11690</name>
</gene>
<proteinExistence type="inferred from homology"/>
<comment type="similarity">
    <text evidence="2">Belongs to the DoxX family.</text>
</comment>
<evidence type="ECO:0000256" key="6">
    <source>
        <dbReference type="ARBA" id="ARBA00023136"/>
    </source>
</evidence>
<dbReference type="RefSeq" id="WP_166699789.1">
    <property type="nucleotide sequence ID" value="NZ_JAAQTL010000001.1"/>
</dbReference>
<comment type="caution">
    <text evidence="8">The sequence shown here is derived from an EMBL/GenBank/DDBJ whole genome shotgun (WGS) entry which is preliminary data.</text>
</comment>
<protein>
    <submittedName>
        <fullName evidence="8">DoxX family protein</fullName>
    </submittedName>
</protein>
<evidence type="ECO:0000256" key="4">
    <source>
        <dbReference type="ARBA" id="ARBA00022692"/>
    </source>
</evidence>
<dbReference type="AlphaFoldDB" id="A0A7X5QVK5"/>
<organism evidence="8 9">
    <name type="scientific">Luteibacter yeojuensis</name>
    <dbReference type="NCBI Taxonomy" id="345309"/>
    <lineage>
        <taxon>Bacteria</taxon>
        <taxon>Pseudomonadati</taxon>
        <taxon>Pseudomonadota</taxon>
        <taxon>Gammaproteobacteria</taxon>
        <taxon>Lysobacterales</taxon>
        <taxon>Rhodanobacteraceae</taxon>
        <taxon>Luteibacter</taxon>
    </lineage>
</organism>
<accession>A0A7X5QVK5</accession>
<feature type="transmembrane region" description="Helical" evidence="7">
    <location>
        <begin position="51"/>
        <end position="72"/>
    </location>
</feature>
<reference evidence="8 9" key="1">
    <citation type="journal article" date="2006" name="Int. J. Syst. Evol. Microbiol.">
        <title>Dyella yeojuensis sp. nov., isolated from greenhouse soil in Korea.</title>
        <authorList>
            <person name="Kim B.Y."/>
            <person name="Weon H.Y."/>
            <person name="Lee K.H."/>
            <person name="Seok S.J."/>
            <person name="Kwon S.W."/>
            <person name="Go S.J."/>
            <person name="Stackebrandt E."/>
        </authorList>
    </citation>
    <scope>NUCLEOTIDE SEQUENCE [LARGE SCALE GENOMIC DNA]</scope>
    <source>
        <strain evidence="8 9">DSM 17673</strain>
    </source>
</reference>
<keyword evidence="3" id="KW-1003">Cell membrane</keyword>
<evidence type="ECO:0000256" key="3">
    <source>
        <dbReference type="ARBA" id="ARBA00022475"/>
    </source>
</evidence>
<evidence type="ECO:0000313" key="9">
    <source>
        <dbReference type="Proteomes" id="UP000518878"/>
    </source>
</evidence>
<name>A0A7X5QVK5_9GAMM</name>
<dbReference type="GO" id="GO:0005886">
    <property type="term" value="C:plasma membrane"/>
    <property type="evidence" value="ECO:0007669"/>
    <property type="project" value="UniProtKB-SubCell"/>
</dbReference>
<keyword evidence="4 7" id="KW-0812">Transmembrane</keyword>
<evidence type="ECO:0000313" key="8">
    <source>
        <dbReference type="EMBL" id="NID16122.1"/>
    </source>
</evidence>
<dbReference type="EMBL" id="JAAQTL010000001">
    <property type="protein sequence ID" value="NID16122.1"/>
    <property type="molecule type" value="Genomic_DNA"/>
</dbReference>
<dbReference type="Pfam" id="PF07681">
    <property type="entry name" value="DoxX"/>
    <property type="match status" value="1"/>
</dbReference>
<keyword evidence="5 7" id="KW-1133">Transmembrane helix</keyword>
<dbReference type="PANTHER" id="PTHR33452">
    <property type="entry name" value="OXIDOREDUCTASE CATD-RELATED"/>
    <property type="match status" value="1"/>
</dbReference>
<keyword evidence="9" id="KW-1185">Reference proteome</keyword>
<dbReference type="PANTHER" id="PTHR33452:SF7">
    <property type="entry name" value="DOXX FAMILY PROTEIN"/>
    <property type="match status" value="1"/>
</dbReference>
<sequence>MTAPPAGRRLASLLFERPSRFSHWAPLAIRLVVGGGFMQHGFAKLLRGPDMFAGILAAIGVPAPELMSWLTVAIEILGGLALVIGAFVTLAAIPMIVVLLVATFTVHLPYGFSSIKLMSVQNGVAHFGQPGYECDLLYLAGIVALMLSGAGPWSVDTLIARRMHRAT</sequence>
<feature type="transmembrane region" description="Helical" evidence="7">
    <location>
        <begin position="79"/>
        <end position="104"/>
    </location>
</feature>
<dbReference type="Proteomes" id="UP000518878">
    <property type="component" value="Unassembled WGS sequence"/>
</dbReference>
<dbReference type="InterPro" id="IPR051907">
    <property type="entry name" value="DoxX-like_oxidoreductase"/>
</dbReference>
<feature type="transmembrane region" description="Helical" evidence="7">
    <location>
        <begin position="136"/>
        <end position="155"/>
    </location>
</feature>
<dbReference type="InterPro" id="IPR032808">
    <property type="entry name" value="DoxX"/>
</dbReference>
<evidence type="ECO:0000256" key="1">
    <source>
        <dbReference type="ARBA" id="ARBA00004651"/>
    </source>
</evidence>
<comment type="subcellular location">
    <subcellularLocation>
        <location evidence="1">Cell membrane</location>
        <topology evidence="1">Multi-pass membrane protein</topology>
    </subcellularLocation>
</comment>
<evidence type="ECO:0000256" key="7">
    <source>
        <dbReference type="SAM" id="Phobius"/>
    </source>
</evidence>